<feature type="transmembrane region" description="Helical" evidence="1">
    <location>
        <begin position="231"/>
        <end position="250"/>
    </location>
</feature>
<keyword evidence="1" id="KW-0812">Transmembrane</keyword>
<protein>
    <submittedName>
        <fullName evidence="2">ABC transporter permease</fullName>
    </submittedName>
</protein>
<dbReference type="Proteomes" id="UP000249204">
    <property type="component" value="Unassembled WGS sequence"/>
</dbReference>
<dbReference type="AlphaFoldDB" id="A0A2W6NJ56"/>
<evidence type="ECO:0000313" key="2">
    <source>
        <dbReference type="EMBL" id="PZT55148.1"/>
    </source>
</evidence>
<dbReference type="InterPro" id="IPR010390">
    <property type="entry name" value="ABC-2_transporter-like"/>
</dbReference>
<dbReference type="RefSeq" id="WP_111270735.1">
    <property type="nucleotide sequence ID" value="NZ_QKWW01000035.1"/>
</dbReference>
<feature type="transmembrane region" description="Helical" evidence="1">
    <location>
        <begin position="174"/>
        <end position="195"/>
    </location>
</feature>
<dbReference type="PANTHER" id="PTHR36832">
    <property type="entry name" value="SLR1174 PROTEIN-RELATED"/>
    <property type="match status" value="1"/>
</dbReference>
<name>A0A2W6NJ56_9BACL</name>
<dbReference type="PANTHER" id="PTHR36832:SF1">
    <property type="entry name" value="SLR1174 PROTEIN"/>
    <property type="match status" value="1"/>
</dbReference>
<proteinExistence type="predicted"/>
<keyword evidence="1" id="KW-1133">Transmembrane helix</keyword>
<reference evidence="2 3" key="1">
    <citation type="submission" date="2018-06" db="EMBL/GenBank/DDBJ databases">
        <title>Isolation of heavy metals resistant Paenibacillus silvae NC2 from Gold-Copper mine in ZiJin, China.</title>
        <authorList>
            <person name="Xu J."/>
            <person name="Mazhar H.S."/>
            <person name="Rensing C."/>
        </authorList>
    </citation>
    <scope>NUCLEOTIDE SEQUENCE [LARGE SCALE GENOMIC DNA]</scope>
    <source>
        <strain evidence="2 3">NC2</strain>
    </source>
</reference>
<evidence type="ECO:0000256" key="1">
    <source>
        <dbReference type="SAM" id="Phobius"/>
    </source>
</evidence>
<dbReference type="Pfam" id="PF06182">
    <property type="entry name" value="ABC2_membrane_6"/>
    <property type="match status" value="1"/>
</dbReference>
<sequence length="262" mass="29034">MKTYIMFGVKTFSNQLSYRSEVWLRLLGNVVAILILTEIWRAVLGDGEVEGVGLEQMITYSIINTLLAALLLTGISAKVDNSLKTGSIASELIKPMSYPFHLLADALGNSLYQLVFTSLPSLIIAWIFFGFLPPASVTHFLLFILSLVLALAISFLLGYLISLLAFWLMNHFALNWMMGGLITIFSGAFLPLWFFPESWVTVTKMLPFLYLGYLPAAVYLGAISMEEIGSLLLTGLAWSAGLTLLVCWLWNRAIHRLVVQGG</sequence>
<keyword evidence="1" id="KW-0472">Membrane</keyword>
<gene>
    <name evidence="2" type="ORF">DN757_13405</name>
</gene>
<evidence type="ECO:0000313" key="3">
    <source>
        <dbReference type="Proteomes" id="UP000249204"/>
    </source>
</evidence>
<feature type="transmembrane region" description="Helical" evidence="1">
    <location>
        <begin position="22"/>
        <end position="45"/>
    </location>
</feature>
<feature type="transmembrane region" description="Helical" evidence="1">
    <location>
        <begin position="207"/>
        <end position="225"/>
    </location>
</feature>
<comment type="caution">
    <text evidence="2">The sequence shown here is derived from an EMBL/GenBank/DDBJ whole genome shotgun (WGS) entry which is preliminary data.</text>
</comment>
<feature type="transmembrane region" description="Helical" evidence="1">
    <location>
        <begin position="111"/>
        <end position="133"/>
    </location>
</feature>
<dbReference type="EMBL" id="QKWW01000035">
    <property type="protein sequence ID" value="PZT55148.1"/>
    <property type="molecule type" value="Genomic_DNA"/>
</dbReference>
<organism evidence="2 3">
    <name type="scientific">Paenibacillus silvae</name>
    <dbReference type="NCBI Taxonomy" id="1325358"/>
    <lineage>
        <taxon>Bacteria</taxon>
        <taxon>Bacillati</taxon>
        <taxon>Bacillota</taxon>
        <taxon>Bacilli</taxon>
        <taxon>Bacillales</taxon>
        <taxon>Paenibacillaceae</taxon>
        <taxon>Paenibacillus</taxon>
    </lineage>
</organism>
<feature type="transmembrane region" description="Helical" evidence="1">
    <location>
        <begin position="140"/>
        <end position="168"/>
    </location>
</feature>
<feature type="transmembrane region" description="Helical" evidence="1">
    <location>
        <begin position="57"/>
        <end position="77"/>
    </location>
</feature>
<accession>A0A2W6NJ56</accession>